<sequence>MPKPVAVTYGLCRAELMFHEIPASPDIRFKHDSGKIGRISVLDSHKGNSVVGESLSAKEITRELEWITPGKHQWDLRPAEPGIFKAIFPTKFDLTRVIKMPDIPVENTPFLLHFEEWSSSDLDRYRLEETWVRIKGCPYKLRCDFLGLFAVGTLIGKTQEVDMPFTREHGVVRLRIQVTAIKHIPEGTDHTYDGEGYGITFHVEGVENNANDVTMVNEDERKDGEDKQQEREENRGEPPSKGPDQKAEPTAKSCTNSANSTFGKQVVSEVAAIKFGFFGSTCSLSAVKPKTSSSCLWGDRVENEEDTLPSPLSKSAPPKLRFGSFPTVGDFERCSDFSPKSPAAVIGKGQSFDSRQDAEGSQQTELSPRQHVASTATEAALQEVLAHSDISPMVLEVAGVMVGQKASPSTISGMATPRQEAEGSVASPRSSRGRSTSPERQQLGTGVFLGGRYTQEEVVAFGGIPAAHKDIRSSDRIRAQPNADATQLERAQLRAMNRDPSSCAGTKSCHKFTLSNLSNDEVIAKAFRLGFFLGSSPSQIIQSVNLLKDNDLERTLITLKRNEEKARTEDSSGHSLVLAKAVSLSGDLQEEEQQGSEDHKDFLLRDLIIGKPNRKKKECLIVRQVYE</sequence>
<accession>A0ACD5Y7J2</accession>
<proteinExistence type="predicted"/>
<evidence type="ECO:0000313" key="1">
    <source>
        <dbReference type="EnsemblPlants" id="AVESA.00010b.r2.5CG0902970.1.CDS.1"/>
    </source>
</evidence>
<name>A0ACD5Y7J2_AVESA</name>
<organism evidence="1 2">
    <name type="scientific">Avena sativa</name>
    <name type="common">Oat</name>
    <dbReference type="NCBI Taxonomy" id="4498"/>
    <lineage>
        <taxon>Eukaryota</taxon>
        <taxon>Viridiplantae</taxon>
        <taxon>Streptophyta</taxon>
        <taxon>Embryophyta</taxon>
        <taxon>Tracheophyta</taxon>
        <taxon>Spermatophyta</taxon>
        <taxon>Magnoliopsida</taxon>
        <taxon>Liliopsida</taxon>
        <taxon>Poales</taxon>
        <taxon>Poaceae</taxon>
        <taxon>BOP clade</taxon>
        <taxon>Pooideae</taxon>
        <taxon>Poodae</taxon>
        <taxon>Poeae</taxon>
        <taxon>Poeae Chloroplast Group 1 (Aveneae type)</taxon>
        <taxon>Aveninae</taxon>
        <taxon>Avena</taxon>
    </lineage>
</organism>
<keyword evidence="2" id="KW-1185">Reference proteome</keyword>
<dbReference type="EnsemblPlants" id="AVESA.00010b.r2.5CG0902970.1">
    <property type="protein sequence ID" value="AVESA.00010b.r2.5CG0902970.1.CDS.1"/>
    <property type="gene ID" value="AVESA.00010b.r2.5CG0902970"/>
</dbReference>
<protein>
    <submittedName>
        <fullName evidence="1">Uncharacterized protein</fullName>
    </submittedName>
</protein>
<reference evidence="1" key="1">
    <citation type="submission" date="2021-05" db="EMBL/GenBank/DDBJ databases">
        <authorList>
            <person name="Scholz U."/>
            <person name="Mascher M."/>
            <person name="Fiebig A."/>
        </authorList>
    </citation>
    <scope>NUCLEOTIDE SEQUENCE [LARGE SCALE GENOMIC DNA]</scope>
</reference>
<evidence type="ECO:0000313" key="2">
    <source>
        <dbReference type="Proteomes" id="UP001732700"/>
    </source>
</evidence>
<dbReference type="Proteomes" id="UP001732700">
    <property type="component" value="Chromosome 5C"/>
</dbReference>
<reference evidence="1" key="2">
    <citation type="submission" date="2025-09" db="UniProtKB">
        <authorList>
            <consortium name="EnsemblPlants"/>
        </authorList>
    </citation>
    <scope>IDENTIFICATION</scope>
</reference>